<protein>
    <submittedName>
        <fullName evidence="8">Tyrosine-type recombinase/integrase</fullName>
    </submittedName>
</protein>
<dbReference type="InterPro" id="IPR010998">
    <property type="entry name" value="Integrase_recombinase_N"/>
</dbReference>
<keyword evidence="3 5" id="KW-0238">DNA-binding</keyword>
<dbReference type="Proteomes" id="UP001165366">
    <property type="component" value="Unassembled WGS sequence"/>
</dbReference>
<evidence type="ECO:0000256" key="3">
    <source>
        <dbReference type="ARBA" id="ARBA00023125"/>
    </source>
</evidence>
<keyword evidence="9" id="KW-1185">Reference proteome</keyword>
<accession>A0ABS9KHR0</accession>
<dbReference type="Gene3D" id="3.30.160.390">
    <property type="entry name" value="Integrase, DNA-binding domain"/>
    <property type="match status" value="1"/>
</dbReference>
<dbReference type="PANTHER" id="PTHR30629">
    <property type="entry name" value="PROPHAGE INTEGRASE"/>
    <property type="match status" value="1"/>
</dbReference>
<dbReference type="Pfam" id="PF00589">
    <property type="entry name" value="Phage_integrase"/>
    <property type="match status" value="1"/>
</dbReference>
<comment type="caution">
    <text evidence="8">The sequence shown here is derived from an EMBL/GenBank/DDBJ whole genome shotgun (WGS) entry which is preliminary data.</text>
</comment>
<dbReference type="InterPro" id="IPR013762">
    <property type="entry name" value="Integrase-like_cat_sf"/>
</dbReference>
<dbReference type="EMBL" id="JAKLWS010000032">
    <property type="protein sequence ID" value="MCG2590386.1"/>
    <property type="molecule type" value="Genomic_DNA"/>
</dbReference>
<comment type="similarity">
    <text evidence="1">Belongs to the 'phage' integrase family.</text>
</comment>
<dbReference type="InterPro" id="IPR050808">
    <property type="entry name" value="Phage_Integrase"/>
</dbReference>
<organism evidence="8 9">
    <name type="scientific">Rhodohalobacter sulfatireducens</name>
    <dbReference type="NCBI Taxonomy" id="2911366"/>
    <lineage>
        <taxon>Bacteria</taxon>
        <taxon>Pseudomonadati</taxon>
        <taxon>Balneolota</taxon>
        <taxon>Balneolia</taxon>
        <taxon>Balneolales</taxon>
        <taxon>Balneolaceae</taxon>
        <taxon>Rhodohalobacter</taxon>
    </lineage>
</organism>
<evidence type="ECO:0000256" key="1">
    <source>
        <dbReference type="ARBA" id="ARBA00008857"/>
    </source>
</evidence>
<dbReference type="InterPro" id="IPR002104">
    <property type="entry name" value="Integrase_catalytic"/>
</dbReference>
<dbReference type="PROSITE" id="PS51898">
    <property type="entry name" value="TYR_RECOMBINASE"/>
    <property type="match status" value="1"/>
</dbReference>
<name>A0ABS9KHR0_9BACT</name>
<dbReference type="CDD" id="cd00801">
    <property type="entry name" value="INT_P4_C"/>
    <property type="match status" value="1"/>
</dbReference>
<dbReference type="SUPFAM" id="SSF56349">
    <property type="entry name" value="DNA breaking-rejoining enzymes"/>
    <property type="match status" value="1"/>
</dbReference>
<evidence type="ECO:0000256" key="5">
    <source>
        <dbReference type="PROSITE-ProRule" id="PRU01248"/>
    </source>
</evidence>
<evidence type="ECO:0000259" key="7">
    <source>
        <dbReference type="PROSITE" id="PS51900"/>
    </source>
</evidence>
<keyword evidence="4" id="KW-0233">DNA recombination</keyword>
<evidence type="ECO:0000313" key="9">
    <source>
        <dbReference type="Proteomes" id="UP001165366"/>
    </source>
</evidence>
<reference evidence="8" key="2">
    <citation type="submission" date="2024-05" db="EMBL/GenBank/DDBJ databases">
        <title>Rhodohalobacter halophilus gen. nov., sp. nov., a moderately halophilic member of the family Balneolaceae.</title>
        <authorList>
            <person name="Xia J."/>
        </authorList>
    </citation>
    <scope>NUCLEOTIDE SEQUENCE</scope>
    <source>
        <strain evidence="8">WB101</strain>
    </source>
</reference>
<keyword evidence="2" id="KW-0229">DNA integration</keyword>
<evidence type="ECO:0000256" key="2">
    <source>
        <dbReference type="ARBA" id="ARBA00022908"/>
    </source>
</evidence>
<dbReference type="InterPro" id="IPR044068">
    <property type="entry name" value="CB"/>
</dbReference>
<feature type="domain" description="Tyr recombinase" evidence="6">
    <location>
        <begin position="203"/>
        <end position="383"/>
    </location>
</feature>
<evidence type="ECO:0000256" key="4">
    <source>
        <dbReference type="ARBA" id="ARBA00023172"/>
    </source>
</evidence>
<reference evidence="8" key="1">
    <citation type="submission" date="2022-01" db="EMBL/GenBank/DDBJ databases">
        <authorList>
            <person name="Wang Y."/>
        </authorList>
    </citation>
    <scope>NUCLEOTIDE SEQUENCE</scope>
    <source>
        <strain evidence="8">WB101</strain>
    </source>
</reference>
<gene>
    <name evidence="8" type="ORF">L6773_17550</name>
</gene>
<dbReference type="InterPro" id="IPR025166">
    <property type="entry name" value="Integrase_DNA_bind_dom"/>
</dbReference>
<dbReference type="PANTHER" id="PTHR30629:SF2">
    <property type="entry name" value="PROPHAGE INTEGRASE INTS-RELATED"/>
    <property type="match status" value="1"/>
</dbReference>
<sequence>METEKKQLNHKRLKFYPKPDKRVTLTDHEVGGLSVRIYPSGNKAFYYRYRWNDSVIDYKVGDYPDTSLSDAREEARELKGKVQDGLNPMAEKKARKQAPDVITVRDLIEDFKRDYLPKKKASTQSSYKSRINKIEKKFGKKSIEELTRRDVKRWLKKVAKKHPVNANRIQAIFSKIYSYAVKEDYTNNHPIKGLDKVGGKEKNRELNYTHDDIRNLWNAFETQREPMQSVLKMLLLTGQRLGETSRMKWRDIDQHNALWIIPKTETKGGETHIVPLTEMAIELLENVHQITGKKDYVFASPKKENSPLAFFGNVTDRIRPIAELPDFKIHDLRHIVITGMISLGVDMVHVGKAVSHKGLAKEYAITNRYSHYEFLDEKRKALERWNFHLKEILEGETETKFFKIG</sequence>
<dbReference type="Gene3D" id="1.10.150.130">
    <property type="match status" value="1"/>
</dbReference>
<dbReference type="Pfam" id="PF13356">
    <property type="entry name" value="Arm-DNA-bind_3"/>
    <property type="match status" value="1"/>
</dbReference>
<evidence type="ECO:0000259" key="6">
    <source>
        <dbReference type="PROSITE" id="PS51898"/>
    </source>
</evidence>
<dbReference type="RefSeq" id="WP_237855774.1">
    <property type="nucleotide sequence ID" value="NZ_JAKLWS010000032.1"/>
</dbReference>
<evidence type="ECO:0000313" key="8">
    <source>
        <dbReference type="EMBL" id="MCG2590386.1"/>
    </source>
</evidence>
<dbReference type="PROSITE" id="PS51900">
    <property type="entry name" value="CB"/>
    <property type="match status" value="1"/>
</dbReference>
<feature type="domain" description="Core-binding (CB)" evidence="7">
    <location>
        <begin position="102"/>
        <end position="181"/>
    </location>
</feature>
<dbReference type="Gene3D" id="1.10.443.10">
    <property type="entry name" value="Intergrase catalytic core"/>
    <property type="match status" value="1"/>
</dbReference>
<proteinExistence type="inferred from homology"/>
<dbReference type="InterPro" id="IPR011010">
    <property type="entry name" value="DNA_brk_join_enz"/>
</dbReference>
<dbReference type="InterPro" id="IPR053876">
    <property type="entry name" value="Phage_int_M"/>
</dbReference>
<dbReference type="InterPro" id="IPR038488">
    <property type="entry name" value="Integrase_DNA-bd_sf"/>
</dbReference>
<dbReference type="Pfam" id="PF22022">
    <property type="entry name" value="Phage_int_M"/>
    <property type="match status" value="1"/>
</dbReference>